<protein>
    <recommendedName>
        <fullName evidence="3">alpha-L-fucosidase</fullName>
        <ecNumber evidence="3">3.2.1.51</ecNumber>
    </recommendedName>
</protein>
<dbReference type="InterPro" id="IPR031919">
    <property type="entry name" value="Fucosidase_C"/>
</dbReference>
<comment type="caution">
    <text evidence="10">The sequence shown here is derived from an EMBL/GenBank/DDBJ whole genome shotgun (WGS) entry which is preliminary data.</text>
</comment>
<dbReference type="GO" id="GO:0006004">
    <property type="term" value="P:fucose metabolic process"/>
    <property type="evidence" value="ECO:0007669"/>
    <property type="project" value="InterPro"/>
</dbReference>
<dbReference type="EC" id="3.2.1.51" evidence="3"/>
<dbReference type="PANTHER" id="PTHR10030:SF37">
    <property type="entry name" value="ALPHA-L-FUCOSIDASE-RELATED"/>
    <property type="match status" value="1"/>
</dbReference>
<comment type="function">
    <text evidence="1">Alpha-L-fucosidase is responsible for hydrolyzing the alpha-1,6-linked fucose joined to the reducing-end N-acetylglucosamine of the carbohydrate moieties of glycoproteins.</text>
</comment>
<evidence type="ECO:0000259" key="9">
    <source>
        <dbReference type="Pfam" id="PF16757"/>
    </source>
</evidence>
<evidence type="ECO:0000313" key="11">
    <source>
        <dbReference type="Proteomes" id="UP000050827"/>
    </source>
</evidence>
<proteinExistence type="inferred from homology"/>
<dbReference type="AlphaFoldDB" id="A0A0Q1C332"/>
<dbReference type="InterPro" id="IPR013780">
    <property type="entry name" value="Glyco_hydro_b"/>
</dbReference>
<dbReference type="GO" id="GO:0005764">
    <property type="term" value="C:lysosome"/>
    <property type="evidence" value="ECO:0007669"/>
    <property type="project" value="TreeGrafter"/>
</dbReference>
<dbReference type="InterPro" id="IPR017853">
    <property type="entry name" value="GH"/>
</dbReference>
<evidence type="ECO:0000256" key="2">
    <source>
        <dbReference type="ARBA" id="ARBA00007951"/>
    </source>
</evidence>
<dbReference type="Gene3D" id="2.60.40.1180">
    <property type="entry name" value="Golgi alpha-mannosidase II"/>
    <property type="match status" value="1"/>
</dbReference>
<dbReference type="Proteomes" id="UP000050827">
    <property type="component" value="Unassembled WGS sequence"/>
</dbReference>
<dbReference type="SUPFAM" id="SSF51445">
    <property type="entry name" value="(Trans)glycosidases"/>
    <property type="match status" value="1"/>
</dbReference>
<dbReference type="GO" id="GO:0016139">
    <property type="term" value="P:glycoside catabolic process"/>
    <property type="evidence" value="ECO:0007669"/>
    <property type="project" value="TreeGrafter"/>
</dbReference>
<dbReference type="Pfam" id="PF01120">
    <property type="entry name" value="Alpha_L_fucos"/>
    <property type="match status" value="1"/>
</dbReference>
<sequence>MASEEIAKVDYLKESDKDFDARMKWWRDAKFGMFIHWGVYSVPAGIYNGEEVKGIGEWIMEKGKIPVEEYEKFAKKFNPVDFDAREWAKIMKQAGMKYVIITSKHHDGFALWDSKYSEYDMVDYTPFKRDILKELSAACKEEGISFGMYHSIMDWHHPQAQGKKYPKYNSLDSTLINPEFPEYVEHYMKPQLKELIENYDPEVLWFDGEWIPAYTHEMGLDLYQYLRELKPSLIINNRVDKGRQGYQGMNSDDKYIGDFGTPEQEILAGTADVDWESCMTMNDTWGFKTNDHNWKDAEVLIFNLVDVAAKGGNYLLNVGPTAEGIIPVPSVERLQKMGDWLKINGEAIYETEKLDRNYKEGENFRYIKKKEESIYYVASFDNTAENIKLNYVKPAKDSEIMLLGYNKPIAYTFSDIDGLSIELPKEAKINLAESSAWVFKIIGEERIIE</sequence>
<dbReference type="PANTHER" id="PTHR10030">
    <property type="entry name" value="ALPHA-L-FUCOSIDASE"/>
    <property type="match status" value="1"/>
</dbReference>
<evidence type="ECO:0000256" key="7">
    <source>
        <dbReference type="PIRSR" id="PIRSR001092-1"/>
    </source>
</evidence>
<evidence type="ECO:0000256" key="4">
    <source>
        <dbReference type="ARBA" id="ARBA00022729"/>
    </source>
</evidence>
<dbReference type="InterPro" id="IPR000933">
    <property type="entry name" value="Glyco_hydro_29"/>
</dbReference>
<feature type="domain" description="Glycoside hydrolase family 29 N-terminal" evidence="8">
    <location>
        <begin position="17"/>
        <end position="346"/>
    </location>
</feature>
<evidence type="ECO:0000256" key="5">
    <source>
        <dbReference type="ARBA" id="ARBA00022801"/>
    </source>
</evidence>
<dbReference type="PATRIC" id="fig|1547436.3.peg.1326"/>
<evidence type="ECO:0000256" key="6">
    <source>
        <dbReference type="ARBA" id="ARBA00023295"/>
    </source>
</evidence>
<dbReference type="PIRSF" id="PIRSF001092">
    <property type="entry name" value="Alpha-L-fucosidase"/>
    <property type="match status" value="1"/>
</dbReference>
<evidence type="ECO:0000259" key="8">
    <source>
        <dbReference type="Pfam" id="PF01120"/>
    </source>
</evidence>
<organism evidence="10 11">
    <name type="scientific">Flagellimonas eckloniae</name>
    <dbReference type="NCBI Taxonomy" id="346185"/>
    <lineage>
        <taxon>Bacteria</taxon>
        <taxon>Pseudomonadati</taxon>
        <taxon>Bacteroidota</taxon>
        <taxon>Flavobacteriia</taxon>
        <taxon>Flavobacteriales</taxon>
        <taxon>Flavobacteriaceae</taxon>
        <taxon>Flagellimonas</taxon>
    </lineage>
</organism>
<gene>
    <name evidence="10" type="ORF">AAY42_06410</name>
</gene>
<comment type="similarity">
    <text evidence="2">Belongs to the glycosyl hydrolase 29 family.</text>
</comment>
<keyword evidence="6" id="KW-0326">Glycosidase</keyword>
<dbReference type="Pfam" id="PF16757">
    <property type="entry name" value="Fucosidase_C"/>
    <property type="match status" value="1"/>
</dbReference>
<dbReference type="InterPro" id="IPR057739">
    <property type="entry name" value="Glyco_hydro_29_N"/>
</dbReference>
<name>A0A0Q1C332_9FLAO</name>
<dbReference type="GO" id="GO:0004560">
    <property type="term" value="F:alpha-L-fucosidase activity"/>
    <property type="evidence" value="ECO:0007669"/>
    <property type="project" value="InterPro"/>
</dbReference>
<feature type="site" description="May be important for catalysis" evidence="7">
    <location>
        <position position="278"/>
    </location>
</feature>
<accession>A0A0Q1C332</accession>
<evidence type="ECO:0000256" key="1">
    <source>
        <dbReference type="ARBA" id="ARBA00004071"/>
    </source>
</evidence>
<dbReference type="SMART" id="SM00812">
    <property type="entry name" value="Alpha_L_fucos"/>
    <property type="match status" value="1"/>
</dbReference>
<feature type="domain" description="Alpha-L-fucosidase C-terminal" evidence="9">
    <location>
        <begin position="362"/>
        <end position="441"/>
    </location>
</feature>
<keyword evidence="5" id="KW-0378">Hydrolase</keyword>
<dbReference type="EMBL" id="LCTZ01000002">
    <property type="protein sequence ID" value="KQC31639.1"/>
    <property type="molecule type" value="Genomic_DNA"/>
</dbReference>
<dbReference type="InterPro" id="IPR016286">
    <property type="entry name" value="FUC_metazoa-typ"/>
</dbReference>
<dbReference type="PRINTS" id="PR00741">
    <property type="entry name" value="GLHYDRLASE29"/>
</dbReference>
<keyword evidence="11" id="KW-1185">Reference proteome</keyword>
<dbReference type="Gene3D" id="3.20.20.80">
    <property type="entry name" value="Glycosidases"/>
    <property type="match status" value="1"/>
</dbReference>
<reference evidence="10 11" key="1">
    <citation type="submission" date="2015-04" db="EMBL/GenBank/DDBJ databases">
        <title>Complete genome of flavobacterium.</title>
        <authorList>
            <person name="Kwon Y.M."/>
            <person name="Kim S.-J."/>
        </authorList>
    </citation>
    <scope>NUCLEOTIDE SEQUENCE [LARGE SCALE GENOMIC DNA]</scope>
    <source>
        <strain evidence="10 11">DK169</strain>
    </source>
</reference>
<dbReference type="STRING" id="346185.AAY42_06410"/>
<keyword evidence="4" id="KW-0732">Signal</keyword>
<evidence type="ECO:0000313" key="10">
    <source>
        <dbReference type="EMBL" id="KQC31639.1"/>
    </source>
</evidence>
<evidence type="ECO:0000256" key="3">
    <source>
        <dbReference type="ARBA" id="ARBA00012662"/>
    </source>
</evidence>